<dbReference type="InterPro" id="IPR044946">
    <property type="entry name" value="Restrct_endonuc_typeI_TRD_sf"/>
</dbReference>
<keyword evidence="2" id="KW-0680">Restriction system</keyword>
<comment type="subunit">
    <text evidence="4">The methyltransferase is composed of M and S polypeptides.</text>
</comment>
<proteinExistence type="inferred from homology"/>
<sequence>MRRLTASWHRSAIFWELRTSMKAKDLKNSILQMAVQGKLVPQDPSDEPASVLLERIRTERAQLIKEKKIKAPKGGESMIYLGSDGSRYEKRVDAKGRESEPICIDDEIPFDIPEGWEWARLGNIVYQRAQLKPTSAFSYIDIGSIDNAHQRLSSKETLIEADKAPSRARKPVKLGDVLYSTVRPYLHNMCIVDRKFSLPPIASTGFAAMVCLDGISNGYLLNYLMSPDFDTYANRTDNSKGVAYPAINDKHLYAALVPVPPLAEQRRIAERVSELMPLVGEYGKLEDEREALDASLPERLRKSVLQMAVEGKLVPQDPSEEPASVLLDRIREERAHLIKEKKIKAPKGGESVIYLGSDGRRYEKRGKGEPVCIDDEIPFETPEGWEWARLGSLLSVISDGTHKTPEYTNDGVLFLSVQNISKGFFDLSRVKHISRETHKGLCKRVRPQNGDILLCRIGTLGKPIIVDVDYEFSIFVSLGLLRPINRSLAEWIVNCLDSPMGFNWIQEVKVGGGTHTFKINLGDIPSFLVPIPPLVEQRRIAERISELDVLITNQ</sequence>
<feature type="domain" description="Type I restriction modification DNA specificity" evidence="5">
    <location>
        <begin position="382"/>
        <end position="549"/>
    </location>
</feature>
<dbReference type="InterPro" id="IPR051212">
    <property type="entry name" value="Type-I_RE_S_subunit"/>
</dbReference>
<evidence type="ECO:0000259" key="5">
    <source>
        <dbReference type="Pfam" id="PF01420"/>
    </source>
</evidence>
<reference evidence="6 7" key="1">
    <citation type="journal article" date="2018" name="Elife">
        <title>Discovery and characterization of a prevalent human gut bacterial enzyme sufficient for the inactivation of a family of plant toxins.</title>
        <authorList>
            <person name="Koppel N."/>
            <person name="Bisanz J.E."/>
            <person name="Pandelia M.E."/>
            <person name="Turnbaugh P.J."/>
            <person name="Balskus E.P."/>
        </authorList>
    </citation>
    <scope>NUCLEOTIDE SEQUENCE [LARGE SCALE GENOMIC DNA]</scope>
    <source>
        <strain evidence="6 7">W1 BHI 6</strain>
    </source>
</reference>
<evidence type="ECO:0000256" key="3">
    <source>
        <dbReference type="ARBA" id="ARBA00023125"/>
    </source>
</evidence>
<dbReference type="GO" id="GO:0009307">
    <property type="term" value="P:DNA restriction-modification system"/>
    <property type="evidence" value="ECO:0007669"/>
    <property type="project" value="UniProtKB-KW"/>
</dbReference>
<gene>
    <name evidence="6" type="ORF">C1875_03675</name>
</gene>
<keyword evidence="3" id="KW-0238">DNA-binding</keyword>
<evidence type="ECO:0000256" key="4">
    <source>
        <dbReference type="ARBA" id="ARBA00038652"/>
    </source>
</evidence>
<organism evidence="6 7">
    <name type="scientific">Eggerthella lenta</name>
    <name type="common">Eubacterium lentum</name>
    <dbReference type="NCBI Taxonomy" id="84112"/>
    <lineage>
        <taxon>Bacteria</taxon>
        <taxon>Bacillati</taxon>
        <taxon>Actinomycetota</taxon>
        <taxon>Coriobacteriia</taxon>
        <taxon>Eggerthellales</taxon>
        <taxon>Eggerthellaceae</taxon>
        <taxon>Eggerthella</taxon>
    </lineage>
</organism>
<dbReference type="GO" id="GO:0003677">
    <property type="term" value="F:DNA binding"/>
    <property type="evidence" value="ECO:0007669"/>
    <property type="project" value="UniProtKB-KW"/>
</dbReference>
<protein>
    <recommendedName>
        <fullName evidence="5">Type I restriction modification DNA specificity domain-containing protein</fullName>
    </recommendedName>
</protein>
<evidence type="ECO:0000256" key="2">
    <source>
        <dbReference type="ARBA" id="ARBA00022747"/>
    </source>
</evidence>
<dbReference type="EMBL" id="PPTU01000003">
    <property type="protein sequence ID" value="RDB72579.1"/>
    <property type="molecule type" value="Genomic_DNA"/>
</dbReference>
<dbReference type="InterPro" id="IPR000055">
    <property type="entry name" value="Restrct_endonuc_typeI_TRD"/>
</dbReference>
<comment type="similarity">
    <text evidence="1">Belongs to the type-I restriction system S methylase family.</text>
</comment>
<dbReference type="Pfam" id="PF01420">
    <property type="entry name" value="Methylase_S"/>
    <property type="match status" value="1"/>
</dbReference>
<dbReference type="SUPFAM" id="SSF116734">
    <property type="entry name" value="DNA methylase specificity domain"/>
    <property type="match status" value="2"/>
</dbReference>
<dbReference type="PANTHER" id="PTHR43140:SF1">
    <property type="entry name" value="TYPE I RESTRICTION ENZYME ECOKI SPECIFICITY SUBUNIT"/>
    <property type="match status" value="1"/>
</dbReference>
<dbReference type="PANTHER" id="PTHR43140">
    <property type="entry name" value="TYPE-1 RESTRICTION ENZYME ECOKI SPECIFICITY PROTEIN"/>
    <property type="match status" value="1"/>
</dbReference>
<dbReference type="AlphaFoldDB" id="A0A369MNC7"/>
<dbReference type="Gene3D" id="3.90.220.20">
    <property type="entry name" value="DNA methylase specificity domains"/>
    <property type="match status" value="2"/>
</dbReference>
<comment type="caution">
    <text evidence="6">The sequence shown here is derived from an EMBL/GenBank/DDBJ whole genome shotgun (WGS) entry which is preliminary data.</text>
</comment>
<name>A0A369MNC7_EGGLN</name>
<evidence type="ECO:0000256" key="1">
    <source>
        <dbReference type="ARBA" id="ARBA00010923"/>
    </source>
</evidence>
<dbReference type="CDD" id="cd17246">
    <property type="entry name" value="RMtype1_S_SonII-TRD2-CR2_like"/>
    <property type="match status" value="1"/>
</dbReference>
<evidence type="ECO:0000313" key="6">
    <source>
        <dbReference type="EMBL" id="RDB72579.1"/>
    </source>
</evidence>
<dbReference type="Proteomes" id="UP000253970">
    <property type="component" value="Unassembled WGS sequence"/>
</dbReference>
<evidence type="ECO:0000313" key="7">
    <source>
        <dbReference type="Proteomes" id="UP000253970"/>
    </source>
</evidence>
<accession>A0A369MNC7</accession>